<proteinExistence type="predicted"/>
<dbReference type="EMBL" id="SJOL01006378">
    <property type="protein sequence ID" value="TGZ68205.1"/>
    <property type="molecule type" value="Genomic_DNA"/>
</dbReference>
<reference evidence="1 2" key="1">
    <citation type="journal article" date="2019" name="BMC Genomics">
        <title>New insights from Opisthorchis felineus genome: update on genomics of the epidemiologically important liver flukes.</title>
        <authorList>
            <person name="Ershov N.I."/>
            <person name="Mordvinov V.A."/>
            <person name="Prokhortchouk E.B."/>
            <person name="Pakharukova M.Y."/>
            <person name="Gunbin K.V."/>
            <person name="Ustyantsev K."/>
            <person name="Genaev M.A."/>
            <person name="Blinov A.G."/>
            <person name="Mazur A."/>
            <person name="Boulygina E."/>
            <person name="Tsygankova S."/>
            <person name="Khrameeva E."/>
            <person name="Chekanov N."/>
            <person name="Fan G."/>
            <person name="Xiao A."/>
            <person name="Zhang H."/>
            <person name="Xu X."/>
            <person name="Yang H."/>
            <person name="Solovyev V."/>
            <person name="Lee S.M."/>
            <person name="Liu X."/>
            <person name="Afonnikov D.A."/>
            <person name="Skryabin K.G."/>
        </authorList>
    </citation>
    <scope>NUCLEOTIDE SEQUENCE [LARGE SCALE GENOMIC DNA]</scope>
    <source>
        <strain evidence="1">AK-0245</strain>
        <tissue evidence="1">Whole organism</tissue>
    </source>
</reference>
<evidence type="ECO:0000313" key="2">
    <source>
        <dbReference type="Proteomes" id="UP000308267"/>
    </source>
</evidence>
<keyword evidence="2" id="KW-1185">Reference proteome</keyword>
<dbReference type="AlphaFoldDB" id="A0A4S2LWF8"/>
<gene>
    <name evidence="1" type="ORF">CRM22_004387</name>
</gene>
<organism evidence="1 2">
    <name type="scientific">Opisthorchis felineus</name>
    <dbReference type="NCBI Taxonomy" id="147828"/>
    <lineage>
        <taxon>Eukaryota</taxon>
        <taxon>Metazoa</taxon>
        <taxon>Spiralia</taxon>
        <taxon>Lophotrochozoa</taxon>
        <taxon>Platyhelminthes</taxon>
        <taxon>Trematoda</taxon>
        <taxon>Digenea</taxon>
        <taxon>Opisthorchiida</taxon>
        <taxon>Opisthorchiata</taxon>
        <taxon>Opisthorchiidae</taxon>
        <taxon>Opisthorchis</taxon>
    </lineage>
</organism>
<protein>
    <submittedName>
        <fullName evidence="1">Uncharacterized protein</fullName>
    </submittedName>
</protein>
<evidence type="ECO:0000313" key="1">
    <source>
        <dbReference type="EMBL" id="TGZ68205.1"/>
    </source>
</evidence>
<comment type="caution">
    <text evidence="1">The sequence shown here is derived from an EMBL/GenBank/DDBJ whole genome shotgun (WGS) entry which is preliminary data.</text>
</comment>
<sequence length="111" mass="12776">MMEFVLVETTVEIREHILYWPQYSIRPFCPGTSVKRILSPATVRFAQPLDHHSKLPALFGLFQPLRHSTSNTEIHTFDCHCNTMIPIEYVHLDTTNRTGLSSFHTIHGSQV</sequence>
<accession>A0A4S2LWF8</accession>
<dbReference type="Proteomes" id="UP000308267">
    <property type="component" value="Unassembled WGS sequence"/>
</dbReference>
<name>A0A4S2LWF8_OPIFE</name>